<keyword evidence="2" id="KW-0805">Transcription regulation</keyword>
<keyword evidence="7" id="KW-1185">Reference proteome</keyword>
<accession>A0A1A9F380</accession>
<protein>
    <recommendedName>
        <fullName evidence="5">HTH lysR-type domain-containing protein</fullName>
    </recommendedName>
</protein>
<name>A0A1A9F380_9GAMM</name>
<dbReference type="PRINTS" id="PR00039">
    <property type="entry name" value="HTHLYSR"/>
</dbReference>
<dbReference type="RefSeq" id="WP_067386255.1">
    <property type="nucleotide sequence ID" value="NZ_CP015839.1"/>
</dbReference>
<dbReference type="SUPFAM" id="SSF53850">
    <property type="entry name" value="Periplasmic binding protein-like II"/>
    <property type="match status" value="1"/>
</dbReference>
<evidence type="ECO:0000313" key="6">
    <source>
        <dbReference type="EMBL" id="ANG64657.1"/>
    </source>
</evidence>
<evidence type="ECO:0000256" key="1">
    <source>
        <dbReference type="ARBA" id="ARBA00009437"/>
    </source>
</evidence>
<reference evidence="7" key="1">
    <citation type="submission" date="2016-05" db="EMBL/GenBank/DDBJ databases">
        <authorList>
            <person name="Baek K."/>
            <person name="Yang S.-J."/>
        </authorList>
    </citation>
    <scope>NUCLEOTIDE SEQUENCE [LARGE SCALE GENOMIC DNA]</scope>
    <source>
        <strain evidence="7">ST58-10</strain>
    </source>
</reference>
<organism evidence="6 7">
    <name type="scientific">Marinobacterium aestuarii</name>
    <dbReference type="NCBI Taxonomy" id="1821621"/>
    <lineage>
        <taxon>Bacteria</taxon>
        <taxon>Pseudomonadati</taxon>
        <taxon>Pseudomonadota</taxon>
        <taxon>Gammaproteobacteria</taxon>
        <taxon>Oceanospirillales</taxon>
        <taxon>Oceanospirillaceae</taxon>
        <taxon>Marinobacterium</taxon>
    </lineage>
</organism>
<dbReference type="PANTHER" id="PTHR30126">
    <property type="entry name" value="HTH-TYPE TRANSCRIPTIONAL REGULATOR"/>
    <property type="match status" value="1"/>
</dbReference>
<dbReference type="AlphaFoldDB" id="A0A1A9F380"/>
<proteinExistence type="inferred from homology"/>
<dbReference type="InterPro" id="IPR005119">
    <property type="entry name" value="LysR_subst-bd"/>
</dbReference>
<feature type="domain" description="HTH lysR-type" evidence="5">
    <location>
        <begin position="1"/>
        <end position="58"/>
    </location>
</feature>
<dbReference type="Pfam" id="PF03466">
    <property type="entry name" value="LysR_substrate"/>
    <property type="match status" value="1"/>
</dbReference>
<dbReference type="PANTHER" id="PTHR30126:SF2">
    <property type="entry name" value="HTH-TYPE TRANSCRIPTIONAL REGULATOR YJIE"/>
    <property type="match status" value="1"/>
</dbReference>
<keyword evidence="4" id="KW-0804">Transcription</keyword>
<dbReference type="Proteomes" id="UP000078070">
    <property type="component" value="Chromosome"/>
</dbReference>
<reference evidence="6 7" key="2">
    <citation type="journal article" date="2018" name="Int. J. Syst. Evol. Microbiol.">
        <title>Marinobacterium aestuarii sp. nov., a benzene-degrading marine bacterium isolated from estuary sediment.</title>
        <authorList>
            <person name="Bae S.S."/>
            <person name="Jung J."/>
            <person name="Chung D."/>
            <person name="Baek K."/>
        </authorList>
    </citation>
    <scope>NUCLEOTIDE SEQUENCE [LARGE SCALE GENOMIC DNA]</scope>
    <source>
        <strain evidence="6 7">ST58-10</strain>
    </source>
</reference>
<keyword evidence="3" id="KW-0238">DNA-binding</keyword>
<dbReference type="CDD" id="cd05466">
    <property type="entry name" value="PBP2_LTTR_substrate"/>
    <property type="match status" value="1"/>
</dbReference>
<dbReference type="OrthoDB" id="6971749at2"/>
<dbReference type="KEGG" id="mars:A8C75_20705"/>
<dbReference type="GO" id="GO:0003700">
    <property type="term" value="F:DNA-binding transcription factor activity"/>
    <property type="evidence" value="ECO:0007669"/>
    <property type="project" value="InterPro"/>
</dbReference>
<dbReference type="GO" id="GO:0000976">
    <property type="term" value="F:transcription cis-regulatory region binding"/>
    <property type="evidence" value="ECO:0007669"/>
    <property type="project" value="TreeGrafter"/>
</dbReference>
<dbReference type="Pfam" id="PF00126">
    <property type="entry name" value="HTH_1"/>
    <property type="match status" value="1"/>
</dbReference>
<dbReference type="InterPro" id="IPR000847">
    <property type="entry name" value="LysR_HTH_N"/>
</dbReference>
<dbReference type="EMBL" id="CP015839">
    <property type="protein sequence ID" value="ANG64657.1"/>
    <property type="molecule type" value="Genomic_DNA"/>
</dbReference>
<dbReference type="SUPFAM" id="SSF46785">
    <property type="entry name" value="Winged helix' DNA-binding domain"/>
    <property type="match status" value="1"/>
</dbReference>
<evidence type="ECO:0000256" key="4">
    <source>
        <dbReference type="ARBA" id="ARBA00023163"/>
    </source>
</evidence>
<dbReference type="PROSITE" id="PS50931">
    <property type="entry name" value="HTH_LYSR"/>
    <property type="match status" value="1"/>
</dbReference>
<dbReference type="InterPro" id="IPR036388">
    <property type="entry name" value="WH-like_DNA-bd_sf"/>
</dbReference>
<evidence type="ECO:0000259" key="5">
    <source>
        <dbReference type="PROSITE" id="PS50931"/>
    </source>
</evidence>
<gene>
    <name evidence="6" type="ORF">A8C75_20705</name>
</gene>
<evidence type="ECO:0000313" key="7">
    <source>
        <dbReference type="Proteomes" id="UP000078070"/>
    </source>
</evidence>
<sequence length="299" mass="33527">MELKWLKDFVALAENGSFSKAAEARFVTQPAFSRRIRSLENWLGVPLVDRNQYPTTLTRVGAEFVVEAKRMIADTYSTRDRLRLHDEQRQSLQFFAQHSLAVSFFPPWVQSVESLFGDTLVRLQTGNLHDVLDAFLAGMGDFLLCFSSPVTISQLQREDIEALQVGSDRLIPVSAVDAAGEPCHAPVAGHRLKLLTYPQDSFLGELVKSECLPRMQPELNYQPMFENALAEGLKALTLQGQGAAWLPESLVRQELDAGQLVELGSPMVAVDLKILLYRFRQARTPAVDAFWRALPVRDI</sequence>
<evidence type="ECO:0000256" key="3">
    <source>
        <dbReference type="ARBA" id="ARBA00023125"/>
    </source>
</evidence>
<evidence type="ECO:0000256" key="2">
    <source>
        <dbReference type="ARBA" id="ARBA00023015"/>
    </source>
</evidence>
<dbReference type="Gene3D" id="1.10.10.10">
    <property type="entry name" value="Winged helix-like DNA-binding domain superfamily/Winged helix DNA-binding domain"/>
    <property type="match status" value="1"/>
</dbReference>
<dbReference type="STRING" id="1821621.A8C75_20705"/>
<dbReference type="Gene3D" id="3.40.190.290">
    <property type="match status" value="1"/>
</dbReference>
<comment type="similarity">
    <text evidence="1">Belongs to the LysR transcriptional regulatory family.</text>
</comment>
<dbReference type="InterPro" id="IPR036390">
    <property type="entry name" value="WH_DNA-bd_sf"/>
</dbReference>